<keyword evidence="2" id="KW-1185">Reference proteome</keyword>
<gene>
    <name evidence="1" type="ORF">NDU88_004345</name>
</gene>
<accession>A0AAV7SIK1</accession>
<name>A0AAV7SIK1_PLEWA</name>
<organism evidence="1 2">
    <name type="scientific">Pleurodeles waltl</name>
    <name type="common">Iberian ribbed newt</name>
    <dbReference type="NCBI Taxonomy" id="8319"/>
    <lineage>
        <taxon>Eukaryota</taxon>
        <taxon>Metazoa</taxon>
        <taxon>Chordata</taxon>
        <taxon>Craniata</taxon>
        <taxon>Vertebrata</taxon>
        <taxon>Euteleostomi</taxon>
        <taxon>Amphibia</taxon>
        <taxon>Batrachia</taxon>
        <taxon>Caudata</taxon>
        <taxon>Salamandroidea</taxon>
        <taxon>Salamandridae</taxon>
        <taxon>Pleurodelinae</taxon>
        <taxon>Pleurodeles</taxon>
    </lineage>
</organism>
<dbReference type="PANTHER" id="PTHR19446">
    <property type="entry name" value="REVERSE TRANSCRIPTASES"/>
    <property type="match status" value="1"/>
</dbReference>
<comment type="caution">
    <text evidence="1">The sequence shown here is derived from an EMBL/GenBank/DDBJ whole genome shotgun (WGS) entry which is preliminary data.</text>
</comment>
<evidence type="ECO:0000313" key="2">
    <source>
        <dbReference type="Proteomes" id="UP001066276"/>
    </source>
</evidence>
<sequence length="371" mass="41893">MVHQQHAQAEDGSPARPLFRVCLISSSRPCVLGPRVVQVSSTAFPRALGLPVSLVRHLLRILSEDPYSKLNQLSFGTNGAEKDWAAFRNVVYNTAITNLDQNTCKHQNWFDDNDVDIQKLLDEKHEAFRSLQQDTTSAFKKAAYNSIKSKVQAKLRKMQNSWLSRKEDEVQKYTDSNKSKLFYNVLKTICEPQFSGTSPLLSADGSTMLTDKSPMLKKWAEHFSHILKRPSTMNTNAIDRMPQVTINNSLAVPPEESEFKEAIKLLSRGKALGCDSIPAEIYKAGGPVLLQKLTDLFQAMWQQKVVLQELNGASMVHLYKRKRNRQSWTTIEESLSWSLPESSSTASLNTWKMDTCQRVSAVSERAKGQRT</sequence>
<proteinExistence type="predicted"/>
<dbReference type="Proteomes" id="UP001066276">
    <property type="component" value="Chromosome 4_2"/>
</dbReference>
<protein>
    <submittedName>
        <fullName evidence="1">Uncharacterized protein</fullName>
    </submittedName>
</protein>
<reference evidence="1" key="1">
    <citation type="journal article" date="2022" name="bioRxiv">
        <title>Sequencing and chromosome-scale assembly of the giantPleurodeles waltlgenome.</title>
        <authorList>
            <person name="Brown T."/>
            <person name="Elewa A."/>
            <person name="Iarovenko S."/>
            <person name="Subramanian E."/>
            <person name="Araus A.J."/>
            <person name="Petzold A."/>
            <person name="Susuki M."/>
            <person name="Suzuki K.-i.T."/>
            <person name="Hayashi T."/>
            <person name="Toyoda A."/>
            <person name="Oliveira C."/>
            <person name="Osipova E."/>
            <person name="Leigh N.D."/>
            <person name="Simon A."/>
            <person name="Yun M.H."/>
        </authorList>
    </citation>
    <scope>NUCLEOTIDE SEQUENCE</scope>
    <source>
        <strain evidence="1">20211129_DDA</strain>
        <tissue evidence="1">Liver</tissue>
    </source>
</reference>
<dbReference type="EMBL" id="JANPWB010000008">
    <property type="protein sequence ID" value="KAJ1163893.1"/>
    <property type="molecule type" value="Genomic_DNA"/>
</dbReference>
<dbReference type="AlphaFoldDB" id="A0AAV7SIK1"/>
<evidence type="ECO:0000313" key="1">
    <source>
        <dbReference type="EMBL" id="KAJ1163893.1"/>
    </source>
</evidence>